<dbReference type="PANTHER" id="PTHR34759:SF1">
    <property type="entry name" value="SPERMATOGENESIS-ASSOCIATED PROTEIN 48"/>
    <property type="match status" value="1"/>
</dbReference>
<reference evidence="1" key="1">
    <citation type="journal article" date="2010" name="Nature">
        <title>The sequence and de novo assembly of the giant panda genome.</title>
        <authorList>
            <person name="Li R."/>
            <person name="Fan W."/>
            <person name="Tian G."/>
            <person name="Zhu H."/>
            <person name="He L."/>
            <person name="Cai J."/>
            <person name="Huang Q."/>
            <person name="Cai Q."/>
            <person name="Li B."/>
            <person name="Bai Y."/>
            <person name="Zhang Z."/>
            <person name="Zhang Y."/>
            <person name="Wang W."/>
            <person name="Li J."/>
            <person name="Wei F."/>
            <person name="Li H."/>
            <person name="Jian M."/>
            <person name="Li J."/>
            <person name="Zhang Z."/>
            <person name="Nielsen R."/>
            <person name="Li D."/>
            <person name="Gu W."/>
            <person name="Yang Z."/>
            <person name="Xuan Z."/>
            <person name="Ryder O.A."/>
            <person name="Leung F.C."/>
            <person name="Zhou Y."/>
            <person name="Cao J."/>
            <person name="Sun X."/>
            <person name="Fu Y."/>
            <person name="Fang X."/>
            <person name="Guo X."/>
            <person name="Wang B."/>
            <person name="Hou R."/>
            <person name="Shen F."/>
            <person name="Mu B."/>
            <person name="Ni P."/>
            <person name="Lin R."/>
            <person name="Qian W."/>
            <person name="Wang G."/>
            <person name="Yu C."/>
            <person name="Nie W."/>
            <person name="Wang J."/>
            <person name="Wu Z."/>
            <person name="Liang H."/>
            <person name="Min J."/>
            <person name="Wu Q."/>
            <person name="Cheng S."/>
            <person name="Ruan J."/>
            <person name="Wang M."/>
            <person name="Shi Z."/>
            <person name="Wen M."/>
            <person name="Liu B."/>
            <person name="Ren X."/>
            <person name="Zheng H."/>
            <person name="Dong D."/>
            <person name="Cook K."/>
            <person name="Shan G."/>
            <person name="Zhang H."/>
            <person name="Kosiol C."/>
            <person name="Xie X."/>
            <person name="Lu Z."/>
            <person name="Zheng H."/>
            <person name="Li Y."/>
            <person name="Steiner C.C."/>
            <person name="Lam T.T."/>
            <person name="Lin S."/>
            <person name="Zhang Q."/>
            <person name="Li G."/>
            <person name="Tian J."/>
            <person name="Gong T."/>
            <person name="Liu H."/>
            <person name="Zhang D."/>
            <person name="Fang L."/>
            <person name="Ye C."/>
            <person name="Zhang J."/>
            <person name="Hu W."/>
            <person name="Xu A."/>
            <person name="Ren Y."/>
            <person name="Zhang G."/>
            <person name="Bruford M.W."/>
            <person name="Li Q."/>
            <person name="Ma L."/>
            <person name="Guo Y."/>
            <person name="An N."/>
            <person name="Hu Y."/>
            <person name="Zheng Y."/>
            <person name="Shi Y."/>
            <person name="Li Z."/>
            <person name="Liu Q."/>
            <person name="Chen Y."/>
            <person name="Zhao J."/>
            <person name="Qu N."/>
            <person name="Zhao S."/>
            <person name="Tian F."/>
            <person name="Wang X."/>
            <person name="Wang H."/>
            <person name="Xu L."/>
            <person name="Liu X."/>
            <person name="Vinar T."/>
            <person name="Wang Y."/>
            <person name="Lam T.W."/>
            <person name="Yiu S.M."/>
            <person name="Liu S."/>
            <person name="Zhang H."/>
            <person name="Li D."/>
            <person name="Huang Y."/>
            <person name="Wang X."/>
            <person name="Yang G."/>
            <person name="Jiang Z."/>
            <person name="Wang J."/>
            <person name="Qin N."/>
            <person name="Li L."/>
            <person name="Li J."/>
            <person name="Bolund L."/>
            <person name="Kristiansen K."/>
            <person name="Wong G.K."/>
            <person name="Olson M."/>
            <person name="Zhang X."/>
            <person name="Li S."/>
            <person name="Yang H."/>
            <person name="Wang J."/>
            <person name="Wang J."/>
        </authorList>
    </citation>
    <scope>NUCLEOTIDE SEQUENCE [LARGE SCALE GENOMIC DNA]</scope>
</reference>
<organism evidence="1">
    <name type="scientific">Ailuropoda melanoleuca</name>
    <name type="common">Giant panda</name>
    <dbReference type="NCBI Taxonomy" id="9646"/>
    <lineage>
        <taxon>Eukaryota</taxon>
        <taxon>Metazoa</taxon>
        <taxon>Chordata</taxon>
        <taxon>Craniata</taxon>
        <taxon>Vertebrata</taxon>
        <taxon>Euteleostomi</taxon>
        <taxon>Mammalia</taxon>
        <taxon>Eutheria</taxon>
        <taxon>Laurasiatheria</taxon>
        <taxon>Carnivora</taxon>
        <taxon>Caniformia</taxon>
        <taxon>Ursidae</taxon>
        <taxon>Ailuropoda</taxon>
    </lineage>
</organism>
<dbReference type="Pfam" id="PF15073">
    <property type="entry name" value="SPATA48"/>
    <property type="match status" value="1"/>
</dbReference>
<proteinExistence type="predicted"/>
<feature type="non-terminal residue" evidence="1">
    <location>
        <position position="109"/>
    </location>
</feature>
<dbReference type="EMBL" id="GL192551">
    <property type="protein sequence ID" value="EFB19031.1"/>
    <property type="molecule type" value="Genomic_DNA"/>
</dbReference>
<feature type="non-terminal residue" evidence="1">
    <location>
        <position position="1"/>
    </location>
</feature>
<dbReference type="GO" id="GO:0007283">
    <property type="term" value="P:spermatogenesis"/>
    <property type="evidence" value="ECO:0007669"/>
    <property type="project" value="TreeGrafter"/>
</dbReference>
<name>D2H7A9_AILME</name>
<dbReference type="AlphaFoldDB" id="D2H7A9"/>
<evidence type="ECO:0000313" key="1">
    <source>
        <dbReference type="EMBL" id="EFB19031.1"/>
    </source>
</evidence>
<gene>
    <name evidence="1" type="ORF">PANDA_006012</name>
</gene>
<dbReference type="InterPro" id="IPR027867">
    <property type="entry name" value="SPATA48"/>
</dbReference>
<dbReference type="PANTHER" id="PTHR34759">
    <property type="entry name" value="SPERMATOGENESIS-ASSOCIATED PROTEIN 48"/>
    <property type="match status" value="1"/>
</dbReference>
<accession>D2H7A9</accession>
<sequence length="109" mass="12348">PFYFHVWVLVTRAISQMPLFIAPLPSLLILSFSSTNIPGYTRKVHFAASHPANSDIPPTTPSPDSEVHRVLLKEMEVDVFRHQAPLSQMVTTVKPYNPFNKKQQETVGY</sequence>
<dbReference type="InParanoid" id="D2H7A9"/>
<protein>
    <submittedName>
        <fullName evidence="1">Uncharacterized protein</fullName>
    </submittedName>
</protein>